<dbReference type="InterPro" id="IPR014001">
    <property type="entry name" value="Helicase_ATP-bd"/>
</dbReference>
<evidence type="ECO:0000259" key="8">
    <source>
        <dbReference type="PROSITE" id="PS51192"/>
    </source>
</evidence>
<dbReference type="InterPro" id="IPR027417">
    <property type="entry name" value="P-loop_NTPase"/>
</dbReference>
<dbReference type="GO" id="GO:0016787">
    <property type="term" value="F:hydrolase activity"/>
    <property type="evidence" value="ECO:0007669"/>
    <property type="project" value="UniProtKB-KW"/>
</dbReference>
<proteinExistence type="predicted"/>
<evidence type="ECO:0000256" key="5">
    <source>
        <dbReference type="ARBA" id="ARBA00022840"/>
    </source>
</evidence>
<accession>A0A5K4F1R1</accession>
<evidence type="ECO:0000256" key="2">
    <source>
        <dbReference type="ARBA" id="ARBA00022741"/>
    </source>
</evidence>
<feature type="compositionally biased region" description="Polar residues" evidence="7">
    <location>
        <begin position="1039"/>
        <end position="1060"/>
    </location>
</feature>
<dbReference type="InterPro" id="IPR011545">
    <property type="entry name" value="DEAD/DEAH_box_helicase_dom"/>
</dbReference>
<evidence type="ECO:0000313" key="10">
    <source>
        <dbReference type="WBParaSite" id="Smp_211160.2"/>
    </source>
</evidence>
<name>A0A5K4F1R1_SCHMA</name>
<evidence type="ECO:0000256" key="6">
    <source>
        <dbReference type="ARBA" id="ARBA00047984"/>
    </source>
</evidence>
<organism evidence="10">
    <name type="scientific">Schistosoma mansoni</name>
    <name type="common">Blood fluke</name>
    <dbReference type="NCBI Taxonomy" id="6183"/>
    <lineage>
        <taxon>Eukaryota</taxon>
        <taxon>Metazoa</taxon>
        <taxon>Spiralia</taxon>
        <taxon>Lophotrochozoa</taxon>
        <taxon>Platyhelminthes</taxon>
        <taxon>Trematoda</taxon>
        <taxon>Digenea</taxon>
        <taxon>Strigeidida</taxon>
        <taxon>Schistosomatoidea</taxon>
        <taxon>Schistosomatidae</taxon>
        <taxon>Schistosoma</taxon>
    </lineage>
</organism>
<dbReference type="Pfam" id="PF00078">
    <property type="entry name" value="RVT_1"/>
    <property type="match status" value="1"/>
</dbReference>
<dbReference type="ExpressionAtlas" id="A0A5K4F1R1">
    <property type="expression patterns" value="baseline and differential"/>
</dbReference>
<dbReference type="CDD" id="cd01650">
    <property type="entry name" value="RT_nLTR_like"/>
    <property type="match status" value="1"/>
</dbReference>
<dbReference type="InParanoid" id="A0A5K4F1R1"/>
<dbReference type="InterPro" id="IPR000477">
    <property type="entry name" value="RT_dom"/>
</dbReference>
<keyword evidence="4" id="KW-0347">Helicase</keyword>
<dbReference type="GO" id="GO:0003725">
    <property type="term" value="F:double-stranded RNA binding"/>
    <property type="evidence" value="ECO:0007669"/>
    <property type="project" value="TreeGrafter"/>
</dbReference>
<dbReference type="InterPro" id="IPR001650">
    <property type="entry name" value="Helicase_C-like"/>
</dbReference>
<dbReference type="Pfam" id="PF00271">
    <property type="entry name" value="Helicase_C"/>
    <property type="match status" value="1"/>
</dbReference>
<dbReference type="GO" id="GO:0003724">
    <property type="term" value="F:RNA helicase activity"/>
    <property type="evidence" value="ECO:0007669"/>
    <property type="project" value="UniProtKB-EC"/>
</dbReference>
<dbReference type="SMART" id="SM00847">
    <property type="entry name" value="HA2"/>
    <property type="match status" value="1"/>
</dbReference>
<dbReference type="EC" id="3.6.4.13" evidence="1"/>
<feature type="region of interest" description="Disordered" evidence="7">
    <location>
        <begin position="1353"/>
        <end position="1396"/>
    </location>
</feature>
<sequence length="1396" mass="156908">MSLLALACKKHDSGCASNASTDSEDCVSVVSAVTKRAEQPTLINDKVKLPLQQTRSKSPHGIDMSNHASLVEIEDPDKTVTVSNSPNAAVLNDQKWTAVKRKRKGKKANDKAHSVDKPLRNSQSESLNALLHSDRTADHHPSATERNLISSNIIVSKLPESNDPDPKRRTQRSDGIPSLLIQENPLSLARNDTEKAEAFSEYFSKVFSTNNEERSPIHCDCGDFLMDPVVIKKETVLRLLQHLKPDKSSGPDDIHPRIMKALSDVIAEPLAILFDMSLRQSRLPRDWKDAIISPVYKTGGRDLVSNYRPVSLTSAVVKLMEKIIRMAVINYVERYDLLSKEQHGFRKGLSCLTNLLIAREDWTEAKDRNIPVDVIFIDLSKAFDKVSHSGLKLKLESFGIHYAVIDWISDFLHERRQMLSEMIRPFKVIRESAECICLRHPHEMKAVSKKPANQSELLQTRQSLPVWKHKDVLIDTIMKSEHCVIVGSTGSGKTTQIPQFLYEKNLTNEGIIAITQPRRVAAISIALRVADEMDRGPVGIGPVGYSVRFEDMSSDKSTHLKYMTDGMLLREAILDPNLSRYRFIILDEAHERSLNTDILFGVVLSAAKRRSKLHSLRENPNNSLLPSKLNGIRKDIQNNKTFLPLLKIIVMSATIDPTPFLNFLGPDHTQVVYIEGRRHPIKILNVSQSLTDYVADAASVCIRIHNSKNSPLDRGILIFLTGEEEIMRCCSLIKQLSHSTNIDQMNSIKNGLAVFPLFSSLPQIQQLKALNFCDNNQRKVIVSTNLAETSITIPGIRYVIDCGRAKIKDWDPKTGFECLRVQWISKGQAWQRSGRAGREAAGVCLRLYTDSEYKNMPLQPRPQILQAPLSGVLLNLVSMNIKNPTEFPWLSSPKPSSIEAGIKLLLQLGAVVVNDDEAEPLSSKCAQEAITSTDSNELNDSVKIPYPLSLTVLGRLMSAFPLEPRFSRTLISAAYLGCLIEILSIISMLYVCPVFYVPVEKRNEFSDVQSRFRHPSGDLVSLLLVYRGFVKATKDARSQKSINSKNHSQSTIDSSIQSPSKCKMSKRNSKIQWCRANFINRSRLETAVRVRGQLKQIAQSIGLTDYMHSCGTNVEKIVQAFLLSGFQDQVVILSELSKSYKGGDTQRLVKNSHHPIYVHGKTINLSTNSPQELLIHPESQLYTSSLNNPPPCLLFIEAVTSSEYKFQSNNPIEQNDRVFMRHVSIIDQSWLSLIENIPKSIMNTNSYLPNQTNRKLSLKMKITSSNFEQTPSNKKRRTINNSDDNHNVNDNSNDKLTSFQPTSNDTTPNNNNMNNSSTTIHINNTLFTNCNGLIKSEYINRLSEKSMCTQLSRSQKRRLAKRRKRNLTLPFVNNNNTNTTTNNNTTDNNNSSNNTH</sequence>
<dbReference type="STRING" id="6183.A0A5K4F1R1"/>
<feature type="region of interest" description="Disordered" evidence="7">
    <location>
        <begin position="1037"/>
        <end position="1061"/>
    </location>
</feature>
<dbReference type="Gene3D" id="3.40.50.300">
    <property type="entry name" value="P-loop containing nucleotide triphosphate hydrolases"/>
    <property type="match status" value="2"/>
</dbReference>
<feature type="region of interest" description="Disordered" evidence="7">
    <location>
        <begin position="149"/>
        <end position="178"/>
    </location>
</feature>
<feature type="compositionally biased region" description="Low complexity" evidence="7">
    <location>
        <begin position="1373"/>
        <end position="1396"/>
    </location>
</feature>
<reference evidence="10" key="1">
    <citation type="submission" date="2019-11" db="UniProtKB">
        <authorList>
            <consortium name="WormBaseParasite"/>
        </authorList>
    </citation>
    <scope>IDENTIFICATION</scope>
    <source>
        <strain evidence="10">Puerto Rican</strain>
    </source>
</reference>
<dbReference type="PANTHER" id="PTHR18934:SF118">
    <property type="entry name" value="ATP-DEPENDENT RNA HELICASE DHX33"/>
    <property type="match status" value="1"/>
</dbReference>
<dbReference type="GO" id="GO:0045943">
    <property type="term" value="P:positive regulation of transcription by RNA polymerase I"/>
    <property type="evidence" value="ECO:0007669"/>
    <property type="project" value="TreeGrafter"/>
</dbReference>
<dbReference type="GO" id="GO:0005730">
    <property type="term" value="C:nucleolus"/>
    <property type="evidence" value="ECO:0007669"/>
    <property type="project" value="TreeGrafter"/>
</dbReference>
<feature type="compositionally biased region" description="Low complexity" evidence="7">
    <location>
        <begin position="1302"/>
        <end position="1317"/>
    </location>
</feature>
<dbReference type="Pfam" id="PF21010">
    <property type="entry name" value="HA2_C"/>
    <property type="match status" value="1"/>
</dbReference>
<dbReference type="GO" id="GO:0005524">
    <property type="term" value="F:ATP binding"/>
    <property type="evidence" value="ECO:0007669"/>
    <property type="project" value="UniProtKB-KW"/>
</dbReference>
<dbReference type="SUPFAM" id="SSF52540">
    <property type="entry name" value="P-loop containing nucleoside triphosphate hydrolases"/>
    <property type="match status" value="1"/>
</dbReference>
<evidence type="ECO:0000256" key="7">
    <source>
        <dbReference type="SAM" id="MobiDB-lite"/>
    </source>
</evidence>
<dbReference type="InterPro" id="IPR007502">
    <property type="entry name" value="Helicase-assoc_dom"/>
</dbReference>
<evidence type="ECO:0000259" key="9">
    <source>
        <dbReference type="PROSITE" id="PS51194"/>
    </source>
</evidence>
<feature type="domain" description="Helicase ATP-binding" evidence="8">
    <location>
        <begin position="474"/>
        <end position="673"/>
    </location>
</feature>
<dbReference type="CDD" id="cd18791">
    <property type="entry name" value="SF2_C_RHA"/>
    <property type="match status" value="1"/>
</dbReference>
<dbReference type="SMART" id="SM00487">
    <property type="entry name" value="DEXDc"/>
    <property type="match status" value="1"/>
</dbReference>
<keyword evidence="2" id="KW-0547">Nucleotide-binding</keyword>
<dbReference type="WBParaSite" id="Smp_211160.2">
    <property type="protein sequence ID" value="Smp_211160.2"/>
    <property type="gene ID" value="Smp_211160"/>
</dbReference>
<feature type="domain" description="Helicase C-terminal" evidence="9">
    <location>
        <begin position="696"/>
        <end position="880"/>
    </location>
</feature>
<feature type="region of interest" description="Disordered" evidence="7">
    <location>
        <begin position="77"/>
        <end position="123"/>
    </location>
</feature>
<feature type="region of interest" description="Disordered" evidence="7">
    <location>
        <begin position="1266"/>
        <end position="1317"/>
    </location>
</feature>
<protein>
    <recommendedName>
        <fullName evidence="1">RNA helicase</fullName>
        <ecNumber evidence="1">3.6.4.13</ecNumber>
    </recommendedName>
</protein>
<evidence type="ECO:0000256" key="1">
    <source>
        <dbReference type="ARBA" id="ARBA00012552"/>
    </source>
</evidence>
<comment type="catalytic activity">
    <reaction evidence="6">
        <text>ATP + H2O = ADP + phosphate + H(+)</text>
        <dbReference type="Rhea" id="RHEA:13065"/>
        <dbReference type="ChEBI" id="CHEBI:15377"/>
        <dbReference type="ChEBI" id="CHEBI:15378"/>
        <dbReference type="ChEBI" id="CHEBI:30616"/>
        <dbReference type="ChEBI" id="CHEBI:43474"/>
        <dbReference type="ChEBI" id="CHEBI:456216"/>
        <dbReference type="EC" id="3.6.4.13"/>
    </reaction>
</comment>
<evidence type="ECO:0000256" key="4">
    <source>
        <dbReference type="ARBA" id="ARBA00022806"/>
    </source>
</evidence>
<dbReference type="SMART" id="SM00490">
    <property type="entry name" value="HELICc"/>
    <property type="match status" value="1"/>
</dbReference>
<dbReference type="Gene3D" id="1.20.120.1080">
    <property type="match status" value="1"/>
</dbReference>
<dbReference type="PROSITE" id="PS51192">
    <property type="entry name" value="HELICASE_ATP_BIND_1"/>
    <property type="match status" value="1"/>
</dbReference>
<dbReference type="PROSITE" id="PS51194">
    <property type="entry name" value="HELICASE_CTER"/>
    <property type="match status" value="1"/>
</dbReference>
<feature type="compositionally biased region" description="Basic residues" evidence="7">
    <location>
        <begin position="1354"/>
        <end position="1366"/>
    </location>
</feature>
<keyword evidence="5" id="KW-0067">ATP-binding</keyword>
<keyword evidence="3" id="KW-0378">Hydrolase</keyword>
<dbReference type="Pfam" id="PF00270">
    <property type="entry name" value="DEAD"/>
    <property type="match status" value="1"/>
</dbReference>
<evidence type="ECO:0000256" key="3">
    <source>
        <dbReference type="ARBA" id="ARBA00022801"/>
    </source>
</evidence>
<dbReference type="PANTHER" id="PTHR18934">
    <property type="entry name" value="ATP-DEPENDENT RNA HELICASE"/>
    <property type="match status" value="1"/>
</dbReference>
<feature type="compositionally biased region" description="Basic and acidic residues" evidence="7">
    <location>
        <begin position="107"/>
        <end position="119"/>
    </location>
</feature>